<proteinExistence type="predicted"/>
<sequence>MAKDKYSAVWVSHSSISDWLSCPRAYFLKNVYKNPLTRKKLAIVSPPLSLGQTVHGVIEGLSVLAVDRRFEEPLLSKFNEAWRRISGKRGGFLNQEEEAKYKERGKEMLERVERNPGPLKNLAVKIRMELPYYWLSEKDNIILCGKIDWLEYLKEEEAVHIIDFKTGKNEEREDSLQLPIYYLLVSHTQQRPVKKLSYWYLDRESKPVEQKLKDLEKAEEKILKIAKEMKLARQLNRFKCPQDGCRACRPMERVLQGEGELVGTDELGREVYILPSRIL</sequence>
<dbReference type="Proteomes" id="UP000034213">
    <property type="component" value="Unassembled WGS sequence"/>
</dbReference>
<feature type="domain" description="PD-(D/E)XK endonuclease-like" evidence="2">
    <location>
        <begin position="11"/>
        <end position="248"/>
    </location>
</feature>
<protein>
    <recommendedName>
        <fullName evidence="2">PD-(D/E)XK endonuclease-like domain-containing protein</fullName>
    </recommendedName>
</protein>
<dbReference type="InterPro" id="IPR038726">
    <property type="entry name" value="PDDEXK_AddAB-type"/>
</dbReference>
<feature type="coiled-coil region" evidence="1">
    <location>
        <begin position="208"/>
        <end position="235"/>
    </location>
</feature>
<name>A0A0G1F1D6_9BACT</name>
<accession>A0A0G1F1D6</accession>
<dbReference type="EMBL" id="LCEW01000002">
    <property type="protein sequence ID" value="KKS80623.1"/>
    <property type="molecule type" value="Genomic_DNA"/>
</dbReference>
<evidence type="ECO:0000256" key="1">
    <source>
        <dbReference type="SAM" id="Coils"/>
    </source>
</evidence>
<evidence type="ECO:0000259" key="2">
    <source>
        <dbReference type="Pfam" id="PF12705"/>
    </source>
</evidence>
<dbReference type="Pfam" id="PF12705">
    <property type="entry name" value="PDDEXK_1"/>
    <property type="match status" value="1"/>
</dbReference>
<evidence type="ECO:0000313" key="4">
    <source>
        <dbReference type="Proteomes" id="UP000034213"/>
    </source>
</evidence>
<organism evidence="3 4">
    <name type="scientific">Candidatus Beckwithbacteria bacterium GW2011_GWA2_43_10</name>
    <dbReference type="NCBI Taxonomy" id="1618369"/>
    <lineage>
        <taxon>Bacteria</taxon>
        <taxon>Candidatus Beckwithiibacteriota</taxon>
    </lineage>
</organism>
<gene>
    <name evidence="3" type="ORF">UV54_C0002G0035</name>
</gene>
<keyword evidence="1" id="KW-0175">Coiled coil</keyword>
<dbReference type="AlphaFoldDB" id="A0A0G1F1D6"/>
<dbReference type="Gene3D" id="3.90.320.10">
    <property type="match status" value="1"/>
</dbReference>
<comment type="caution">
    <text evidence="3">The sequence shown here is derived from an EMBL/GenBank/DDBJ whole genome shotgun (WGS) entry which is preliminary data.</text>
</comment>
<evidence type="ECO:0000313" key="3">
    <source>
        <dbReference type="EMBL" id="KKS80623.1"/>
    </source>
</evidence>
<dbReference type="InterPro" id="IPR011604">
    <property type="entry name" value="PDDEXK-like_dom_sf"/>
</dbReference>
<dbReference type="STRING" id="1618369.UV54_C0002G0035"/>
<reference evidence="3 4" key="1">
    <citation type="journal article" date="2015" name="Nature">
        <title>rRNA introns, odd ribosomes, and small enigmatic genomes across a large radiation of phyla.</title>
        <authorList>
            <person name="Brown C.T."/>
            <person name="Hug L.A."/>
            <person name="Thomas B.C."/>
            <person name="Sharon I."/>
            <person name="Castelle C.J."/>
            <person name="Singh A."/>
            <person name="Wilkins M.J."/>
            <person name="Williams K.H."/>
            <person name="Banfield J.F."/>
        </authorList>
    </citation>
    <scope>NUCLEOTIDE SEQUENCE [LARGE SCALE GENOMIC DNA]</scope>
</reference>